<protein>
    <submittedName>
        <fullName evidence="9">Putative MFS family arabinose efflux permease</fullName>
    </submittedName>
</protein>
<feature type="transmembrane region" description="Helical" evidence="7">
    <location>
        <begin position="369"/>
        <end position="390"/>
    </location>
</feature>
<evidence type="ECO:0000256" key="2">
    <source>
        <dbReference type="ARBA" id="ARBA00022448"/>
    </source>
</evidence>
<evidence type="ECO:0000256" key="5">
    <source>
        <dbReference type="ARBA" id="ARBA00022989"/>
    </source>
</evidence>
<dbReference type="InterPro" id="IPR011701">
    <property type="entry name" value="MFS"/>
</dbReference>
<feature type="transmembrane region" description="Helical" evidence="7">
    <location>
        <begin position="249"/>
        <end position="271"/>
    </location>
</feature>
<evidence type="ECO:0000313" key="10">
    <source>
        <dbReference type="Proteomes" id="UP000292039"/>
    </source>
</evidence>
<feature type="transmembrane region" description="Helical" evidence="7">
    <location>
        <begin position="215"/>
        <end position="237"/>
    </location>
</feature>
<dbReference type="PANTHER" id="PTHR23517:SF13">
    <property type="entry name" value="MAJOR FACILITATOR SUPERFAMILY MFS_1"/>
    <property type="match status" value="1"/>
</dbReference>
<dbReference type="InterPro" id="IPR036259">
    <property type="entry name" value="MFS_trans_sf"/>
</dbReference>
<dbReference type="Pfam" id="PF07690">
    <property type="entry name" value="MFS_1"/>
    <property type="match status" value="1"/>
</dbReference>
<feature type="transmembrane region" description="Helical" evidence="7">
    <location>
        <begin position="48"/>
        <end position="71"/>
    </location>
</feature>
<keyword evidence="4 7" id="KW-0812">Transmembrane</keyword>
<keyword evidence="2" id="KW-0813">Transport</keyword>
<evidence type="ECO:0000256" key="3">
    <source>
        <dbReference type="ARBA" id="ARBA00022475"/>
    </source>
</evidence>
<dbReference type="GO" id="GO:0005886">
    <property type="term" value="C:plasma membrane"/>
    <property type="evidence" value="ECO:0007669"/>
    <property type="project" value="UniProtKB-SubCell"/>
</dbReference>
<reference evidence="9 10" key="1">
    <citation type="submission" date="2019-02" db="EMBL/GenBank/DDBJ databases">
        <title>Genomic Encyclopedia of Type Strains, Phase IV (KMG-IV): sequencing the most valuable type-strain genomes for metagenomic binning, comparative biology and taxonomic classification.</title>
        <authorList>
            <person name="Goeker M."/>
        </authorList>
    </citation>
    <scope>NUCLEOTIDE SEQUENCE [LARGE SCALE GENOMIC DNA]</scope>
    <source>
        <strain evidence="9 10">DSM 16618</strain>
    </source>
</reference>
<evidence type="ECO:0000256" key="6">
    <source>
        <dbReference type="ARBA" id="ARBA00023136"/>
    </source>
</evidence>
<feature type="transmembrane region" description="Helical" evidence="7">
    <location>
        <begin position="283"/>
        <end position="301"/>
    </location>
</feature>
<feature type="transmembrane region" description="Helical" evidence="7">
    <location>
        <begin position="142"/>
        <end position="163"/>
    </location>
</feature>
<dbReference type="Gene3D" id="1.20.1250.20">
    <property type="entry name" value="MFS general substrate transporter like domains"/>
    <property type="match status" value="1"/>
</dbReference>
<keyword evidence="5 7" id="KW-1133">Transmembrane helix</keyword>
<feature type="transmembrane region" description="Helical" evidence="7">
    <location>
        <begin position="20"/>
        <end position="42"/>
    </location>
</feature>
<evidence type="ECO:0000313" key="9">
    <source>
        <dbReference type="EMBL" id="RZS67219.1"/>
    </source>
</evidence>
<comment type="subcellular location">
    <subcellularLocation>
        <location evidence="1">Cell membrane</location>
        <topology evidence="1">Multi-pass membrane protein</topology>
    </subcellularLocation>
</comment>
<feature type="transmembrane region" description="Helical" evidence="7">
    <location>
        <begin position="307"/>
        <end position="329"/>
    </location>
</feature>
<organism evidence="9 10">
    <name type="scientific">Kerstersia gyiorum</name>
    <dbReference type="NCBI Taxonomy" id="206506"/>
    <lineage>
        <taxon>Bacteria</taxon>
        <taxon>Pseudomonadati</taxon>
        <taxon>Pseudomonadota</taxon>
        <taxon>Betaproteobacteria</taxon>
        <taxon>Burkholderiales</taxon>
        <taxon>Alcaligenaceae</taxon>
        <taxon>Kerstersia</taxon>
    </lineage>
</organism>
<proteinExistence type="predicted"/>
<feature type="transmembrane region" description="Helical" evidence="7">
    <location>
        <begin position="107"/>
        <end position="130"/>
    </location>
</feature>
<dbReference type="GO" id="GO:0022857">
    <property type="term" value="F:transmembrane transporter activity"/>
    <property type="evidence" value="ECO:0007669"/>
    <property type="project" value="InterPro"/>
</dbReference>
<dbReference type="AlphaFoldDB" id="A0A4Q7MKV8"/>
<feature type="domain" description="Major facilitator superfamily (MFS) profile" evidence="8">
    <location>
        <begin position="17"/>
        <end position="397"/>
    </location>
</feature>
<dbReference type="SUPFAM" id="SSF103473">
    <property type="entry name" value="MFS general substrate transporter"/>
    <property type="match status" value="1"/>
</dbReference>
<dbReference type="RefSeq" id="WP_278043809.1">
    <property type="nucleotide sequence ID" value="NZ_CBCSEB010000008.1"/>
</dbReference>
<keyword evidence="6 7" id="KW-0472">Membrane</keyword>
<accession>A0A4Q7MKV8</accession>
<dbReference type="InterPro" id="IPR020846">
    <property type="entry name" value="MFS_dom"/>
</dbReference>
<evidence type="ECO:0000259" key="8">
    <source>
        <dbReference type="PROSITE" id="PS50850"/>
    </source>
</evidence>
<keyword evidence="3" id="KW-1003">Cell membrane</keyword>
<dbReference type="EMBL" id="SGWZ01000004">
    <property type="protein sequence ID" value="RZS67219.1"/>
    <property type="molecule type" value="Genomic_DNA"/>
</dbReference>
<comment type="caution">
    <text evidence="9">The sequence shown here is derived from an EMBL/GenBank/DDBJ whole genome shotgun (WGS) entry which is preliminary data.</text>
</comment>
<evidence type="ECO:0000256" key="4">
    <source>
        <dbReference type="ARBA" id="ARBA00022692"/>
    </source>
</evidence>
<feature type="transmembrane region" description="Helical" evidence="7">
    <location>
        <begin position="169"/>
        <end position="187"/>
    </location>
</feature>
<sequence>MTTLQHTRPASRGTTASLALHGLTIILFFAASSMTTPLFPLYQASWGVSAFLISVIFAAYVGALLLSLLFLGALSNHFGRRAVIVAALVVQCVAMVMFLVADSGHWLVAARLVQGFATGIATTAVAAALLDVDQKAGAMINSLAPTVGMAVGALGAGALVQFAPLPLRLVYGIALAISLIQLVRTLVSAETFPDRRSNGWSLRPRIEIPRGLRSTFVRILPLNVAVWGLGALFLSLLPGLFHEMASTPSMVWLSGAAVGVMTLAGAAAVLLLRNRSAAHARRWASLTIIAGTSLVLAGTVLHSPTLILLGSLPTGIGFGGGFLGVLRSLVTQARTEERAGLVSAFYIASYLPNALLAMAAGYAAQHLGFLPAAQFFAIFIIAMACWSLFIKLGENDR</sequence>
<evidence type="ECO:0000256" key="1">
    <source>
        <dbReference type="ARBA" id="ARBA00004651"/>
    </source>
</evidence>
<dbReference type="Proteomes" id="UP000292039">
    <property type="component" value="Unassembled WGS sequence"/>
</dbReference>
<feature type="transmembrane region" description="Helical" evidence="7">
    <location>
        <begin position="341"/>
        <end position="363"/>
    </location>
</feature>
<dbReference type="InterPro" id="IPR050171">
    <property type="entry name" value="MFS_Transporters"/>
</dbReference>
<gene>
    <name evidence="9" type="ORF">EV679_2432</name>
</gene>
<evidence type="ECO:0000256" key="7">
    <source>
        <dbReference type="SAM" id="Phobius"/>
    </source>
</evidence>
<dbReference type="PANTHER" id="PTHR23517">
    <property type="entry name" value="RESISTANCE PROTEIN MDTM, PUTATIVE-RELATED-RELATED"/>
    <property type="match status" value="1"/>
</dbReference>
<dbReference type="PROSITE" id="PS50850">
    <property type="entry name" value="MFS"/>
    <property type="match status" value="1"/>
</dbReference>
<name>A0A4Q7MKV8_9BURK</name>
<feature type="transmembrane region" description="Helical" evidence="7">
    <location>
        <begin position="83"/>
        <end position="101"/>
    </location>
</feature>